<comment type="caution">
    <text evidence="4">The sequence shown here is derived from an EMBL/GenBank/DDBJ whole genome shotgun (WGS) entry which is preliminary data.</text>
</comment>
<feature type="domain" description="Potassium channel tetramerisation-type BTB" evidence="2">
    <location>
        <begin position="23"/>
        <end position="97"/>
    </location>
</feature>
<feature type="domain" description="At2g24240-like C-terminal beta-propeller" evidence="3">
    <location>
        <begin position="217"/>
        <end position="444"/>
    </location>
</feature>
<dbReference type="SUPFAM" id="SSF50978">
    <property type="entry name" value="WD40 repeat-like"/>
    <property type="match status" value="1"/>
</dbReference>
<dbReference type="InterPro" id="IPR011333">
    <property type="entry name" value="SKP1/BTB/POZ_sf"/>
</dbReference>
<evidence type="ECO:0000313" key="4">
    <source>
        <dbReference type="EMBL" id="KAJ0970267.1"/>
    </source>
</evidence>
<dbReference type="InterPro" id="IPR003131">
    <property type="entry name" value="T1-type_BTB"/>
</dbReference>
<dbReference type="Gene3D" id="3.30.710.10">
    <property type="entry name" value="Potassium Channel Kv1.1, Chain A"/>
    <property type="match status" value="1"/>
</dbReference>
<reference evidence="4" key="2">
    <citation type="journal article" date="2022" name="Hortic Res">
        <title>The genome of Dioscorea zingiberensis sheds light on the biosynthesis, origin and evolution of the medicinally important diosgenin saponins.</title>
        <authorList>
            <person name="Li Y."/>
            <person name="Tan C."/>
            <person name="Li Z."/>
            <person name="Guo J."/>
            <person name="Li S."/>
            <person name="Chen X."/>
            <person name="Wang C."/>
            <person name="Dai X."/>
            <person name="Yang H."/>
            <person name="Song W."/>
            <person name="Hou L."/>
            <person name="Xu J."/>
            <person name="Tong Z."/>
            <person name="Xu A."/>
            <person name="Yuan X."/>
            <person name="Wang W."/>
            <person name="Yang Q."/>
            <person name="Chen L."/>
            <person name="Sun Z."/>
            <person name="Wang K."/>
            <person name="Pan B."/>
            <person name="Chen J."/>
            <person name="Bao Y."/>
            <person name="Liu F."/>
            <person name="Qi X."/>
            <person name="Gang D.R."/>
            <person name="Wen J."/>
            <person name="Li J."/>
        </authorList>
    </citation>
    <scope>NUCLEOTIDE SEQUENCE</scope>
    <source>
        <strain evidence="4">Dzin_1.0</strain>
    </source>
</reference>
<sequence>MAHRSSPASGVESQPSIPSSSIVSINVSGELFQTTTQTLSFSGAGSVLAALPAGSLSFFDRDPALFSSLLAFLRSSLPPANPQDLLPELLFFRIDPLLLLPKFDPFSLQRSILLPLHGRDHLSALATAAGGSVHAAHGGKITTFDSTLARRDTVLTPLPVIDSLLSVSCSLIAAGASDFPSVHLVDIPSGRVSQTLAWSPYPLNASPPAIVQAIGSSPEHLFASFESPRRTASAIVVFDLNTFAPVTEIARREIYGAELDSAIPATKLKWVESFNLLMAAGSHAGPSGLTGNIRLWDVRSGGSVWETAEKVDCFADVTPCDHLSAIFKVGVHSGEVFVMDLRKMGDGHSAWMCLGDGRKAMGNGKKEGSGCRIESYENQVFVSRGGEVEMWSSVSMAGAGEKVMKRNLMGRAKDAGGNRIVQMVFGGNRMVVARKDEHCVEVWESLR</sequence>
<name>A0A9D5CBR6_9LILI</name>
<keyword evidence="5" id="KW-1185">Reference proteome</keyword>
<gene>
    <name evidence="4" type="ORF">J5N97_023144</name>
</gene>
<evidence type="ECO:0000259" key="3">
    <source>
        <dbReference type="Pfam" id="PF25279"/>
    </source>
</evidence>
<organism evidence="4 5">
    <name type="scientific">Dioscorea zingiberensis</name>
    <dbReference type="NCBI Taxonomy" id="325984"/>
    <lineage>
        <taxon>Eukaryota</taxon>
        <taxon>Viridiplantae</taxon>
        <taxon>Streptophyta</taxon>
        <taxon>Embryophyta</taxon>
        <taxon>Tracheophyta</taxon>
        <taxon>Spermatophyta</taxon>
        <taxon>Magnoliopsida</taxon>
        <taxon>Liliopsida</taxon>
        <taxon>Dioscoreales</taxon>
        <taxon>Dioscoreaceae</taxon>
        <taxon>Dioscorea</taxon>
    </lineage>
</organism>
<dbReference type="Pfam" id="PF02214">
    <property type="entry name" value="BTB_2"/>
    <property type="match status" value="1"/>
</dbReference>
<protein>
    <recommendedName>
        <fullName evidence="6">BTB/POZ domain-containing protein</fullName>
    </recommendedName>
</protein>
<proteinExistence type="predicted"/>
<dbReference type="PANTHER" id="PTHR11145:SF23">
    <property type="entry name" value="PROTEIN BINDING PROTEIN"/>
    <property type="match status" value="1"/>
</dbReference>
<dbReference type="AlphaFoldDB" id="A0A9D5CBR6"/>
<dbReference type="Gene3D" id="2.130.10.10">
    <property type="entry name" value="YVTN repeat-like/Quinoprotein amine dehydrogenase"/>
    <property type="match status" value="1"/>
</dbReference>
<dbReference type="Pfam" id="PF25279">
    <property type="entry name" value="Beta_prop_At2g24240"/>
    <property type="match status" value="1"/>
</dbReference>
<dbReference type="EMBL" id="JAGGNH010000006">
    <property type="protein sequence ID" value="KAJ0970267.1"/>
    <property type="molecule type" value="Genomic_DNA"/>
</dbReference>
<evidence type="ECO:0000256" key="1">
    <source>
        <dbReference type="ARBA" id="ARBA00004906"/>
    </source>
</evidence>
<reference evidence="4" key="1">
    <citation type="submission" date="2021-03" db="EMBL/GenBank/DDBJ databases">
        <authorList>
            <person name="Li Z."/>
            <person name="Yang C."/>
        </authorList>
    </citation>
    <scope>NUCLEOTIDE SEQUENCE</scope>
    <source>
        <strain evidence="4">Dzin_1.0</strain>
        <tissue evidence="4">Leaf</tissue>
    </source>
</reference>
<dbReference type="SUPFAM" id="SSF54695">
    <property type="entry name" value="POZ domain"/>
    <property type="match status" value="1"/>
</dbReference>
<comment type="pathway">
    <text evidence="1">Protein modification; protein ubiquitination.</text>
</comment>
<evidence type="ECO:0008006" key="6">
    <source>
        <dbReference type="Google" id="ProtNLM"/>
    </source>
</evidence>
<dbReference type="PANTHER" id="PTHR11145">
    <property type="entry name" value="BTB/POZ DOMAIN-CONTAINING ADAPTER FOR CUL3-MEDIATED RHOA DEGRADATION PROTEIN FAMILY MEMBER"/>
    <property type="match status" value="1"/>
</dbReference>
<dbReference type="GO" id="GO:0051260">
    <property type="term" value="P:protein homooligomerization"/>
    <property type="evidence" value="ECO:0007669"/>
    <property type="project" value="InterPro"/>
</dbReference>
<evidence type="ECO:0000313" key="5">
    <source>
        <dbReference type="Proteomes" id="UP001085076"/>
    </source>
</evidence>
<evidence type="ECO:0000259" key="2">
    <source>
        <dbReference type="Pfam" id="PF02214"/>
    </source>
</evidence>
<dbReference type="Proteomes" id="UP001085076">
    <property type="component" value="Miscellaneous, Linkage group lg06"/>
</dbReference>
<dbReference type="InterPro" id="IPR057441">
    <property type="entry name" value="Beta_prop_At2g24240"/>
</dbReference>
<dbReference type="InterPro" id="IPR036322">
    <property type="entry name" value="WD40_repeat_dom_sf"/>
</dbReference>
<dbReference type="OrthoDB" id="6077599at2759"/>
<dbReference type="InterPro" id="IPR015943">
    <property type="entry name" value="WD40/YVTN_repeat-like_dom_sf"/>
</dbReference>
<accession>A0A9D5CBR6</accession>
<dbReference type="InterPro" id="IPR045068">
    <property type="entry name" value="BACURD1-3"/>
</dbReference>